<dbReference type="OrthoDB" id="3788067at2759"/>
<evidence type="ECO:0000313" key="2">
    <source>
        <dbReference type="EMBL" id="KAJ4370021.1"/>
    </source>
</evidence>
<dbReference type="Proteomes" id="UP001140560">
    <property type="component" value="Unassembled WGS sequence"/>
</dbReference>
<dbReference type="AlphaFoldDB" id="A0A9W8Y9J4"/>
<protein>
    <submittedName>
        <fullName evidence="2">Uncharacterized protein</fullName>
    </submittedName>
</protein>
<accession>A0A9W8Y9J4</accession>
<gene>
    <name evidence="2" type="ORF">N0V83_005785</name>
</gene>
<reference evidence="2" key="1">
    <citation type="submission" date="2022-10" db="EMBL/GenBank/DDBJ databases">
        <title>Tapping the CABI collections for fungal endophytes: first genome assemblies for Collariella, Neodidymelliopsis, Ascochyta clinopodiicola, Didymella pomorum, Didymosphaeria variabile, Neocosmospora piperis and Neocucurbitaria cava.</title>
        <authorList>
            <person name="Hill R."/>
        </authorList>
    </citation>
    <scope>NUCLEOTIDE SEQUENCE</scope>
    <source>
        <strain evidence="2">IMI 356814</strain>
    </source>
</reference>
<name>A0A9W8Y9J4_9PLEO</name>
<evidence type="ECO:0000313" key="3">
    <source>
        <dbReference type="Proteomes" id="UP001140560"/>
    </source>
</evidence>
<dbReference type="EMBL" id="JAPEUY010000009">
    <property type="protein sequence ID" value="KAJ4370021.1"/>
    <property type="molecule type" value="Genomic_DNA"/>
</dbReference>
<sequence>MPIQRQLAKASKRASAKAITFKLGGRTTLSEHLPGETITIPITTATRSRYLRTLIEKEVSVNPDITTIELHNIDPEGFKLYIEWLNTKNITYASRLKATTGSGMLLRDRIDLIYAHIVGSQFEELDIQDYIMDEISRRLDPAQTPDVKVLEIIFVDKGASSVLKRFAIDKMFATERKMVEMLRGCGADAKGNGERDEGCEYHAHEEGKCYKIVNQHKQTVNVGTIERTWNPAEDAGLMAMASHYLSKGERRPATSMLRHRDSLSLYTCPRQSNSRRSHIESPDYFGSAAWSREVHGIEVKSLAHRPLIVYDKPLPPLPGAQPGQSPPSSRPSLTRSPPFPPPIKFPQPLYHDHTEYCPDVKDPIRTQDLIPECLQHLSPRSTEIQTHNLVAECLERLTARKKGGKALGKLPKEEPKSPPLLRLLPPSSTLEDDEFTSPVNLFHHVESIGWSSGKD</sequence>
<comment type="caution">
    <text evidence="2">The sequence shown here is derived from an EMBL/GenBank/DDBJ whole genome shotgun (WGS) entry which is preliminary data.</text>
</comment>
<proteinExistence type="predicted"/>
<feature type="compositionally biased region" description="Pro residues" evidence="1">
    <location>
        <begin position="313"/>
        <end position="329"/>
    </location>
</feature>
<feature type="region of interest" description="Disordered" evidence="1">
    <location>
        <begin position="406"/>
        <end position="429"/>
    </location>
</feature>
<feature type="compositionally biased region" description="Low complexity" evidence="1">
    <location>
        <begin position="419"/>
        <end position="429"/>
    </location>
</feature>
<feature type="region of interest" description="Disordered" evidence="1">
    <location>
        <begin position="313"/>
        <end position="345"/>
    </location>
</feature>
<organism evidence="2 3">
    <name type="scientific">Neocucurbitaria cava</name>
    <dbReference type="NCBI Taxonomy" id="798079"/>
    <lineage>
        <taxon>Eukaryota</taxon>
        <taxon>Fungi</taxon>
        <taxon>Dikarya</taxon>
        <taxon>Ascomycota</taxon>
        <taxon>Pezizomycotina</taxon>
        <taxon>Dothideomycetes</taxon>
        <taxon>Pleosporomycetidae</taxon>
        <taxon>Pleosporales</taxon>
        <taxon>Pleosporineae</taxon>
        <taxon>Cucurbitariaceae</taxon>
        <taxon>Neocucurbitaria</taxon>
    </lineage>
</organism>
<keyword evidence="3" id="KW-1185">Reference proteome</keyword>
<evidence type="ECO:0000256" key="1">
    <source>
        <dbReference type="SAM" id="MobiDB-lite"/>
    </source>
</evidence>